<protein>
    <submittedName>
        <fullName evidence="4">Uncharacterized protein</fullName>
    </submittedName>
</protein>
<accession>Q0EX08</accession>
<keyword evidence="5" id="KW-1185">Reference proteome</keyword>
<organism evidence="4 5">
    <name type="scientific">Mariprofundus ferrooxydans PV-1</name>
    <dbReference type="NCBI Taxonomy" id="314345"/>
    <lineage>
        <taxon>Bacteria</taxon>
        <taxon>Pseudomonadati</taxon>
        <taxon>Pseudomonadota</taxon>
        <taxon>Candidatius Mariprofundia</taxon>
        <taxon>Mariprofundales</taxon>
        <taxon>Mariprofundaceae</taxon>
        <taxon>Mariprofundus</taxon>
    </lineage>
</organism>
<comment type="caution">
    <text evidence="4">The sequence shown here is derived from an EMBL/GenBank/DDBJ whole genome shotgun (WGS) entry which is preliminary data.</text>
</comment>
<evidence type="ECO:0000256" key="1">
    <source>
        <dbReference type="SAM" id="Coils"/>
    </source>
</evidence>
<feature type="compositionally biased region" description="Polar residues" evidence="2">
    <location>
        <begin position="1"/>
        <end position="11"/>
    </location>
</feature>
<sequence>MSENKPVSETNDAAIEAVIADSAGGNEPQPEAEEGAQRKTGLATRILVLLFVVIALVFASLAAGGKLQPLFDKVKASLSTLHPASVDSHSVTEPQAESSAVVPDESATAITHESGSFVLPVTPSDGSTSDQSAADQQVEQAQSQPVEPAAEVTPPPAVESSSVGKAEIDRLMTTIDALSNELALMRKAQNELKTNREQQQQMDLQVRTGWLVDPAISLQQV</sequence>
<evidence type="ECO:0000256" key="3">
    <source>
        <dbReference type="SAM" id="Phobius"/>
    </source>
</evidence>
<feature type="non-terminal residue" evidence="4">
    <location>
        <position position="221"/>
    </location>
</feature>
<evidence type="ECO:0000313" key="5">
    <source>
        <dbReference type="Proteomes" id="UP000005297"/>
    </source>
</evidence>
<keyword evidence="3" id="KW-1133">Transmembrane helix</keyword>
<proteinExistence type="predicted"/>
<dbReference type="EMBL" id="AATS01000016">
    <property type="protein sequence ID" value="EAU53866.1"/>
    <property type="molecule type" value="Genomic_DNA"/>
</dbReference>
<evidence type="ECO:0000256" key="2">
    <source>
        <dbReference type="SAM" id="MobiDB-lite"/>
    </source>
</evidence>
<feature type="compositionally biased region" description="Polar residues" evidence="2">
    <location>
        <begin position="84"/>
        <end position="98"/>
    </location>
</feature>
<gene>
    <name evidence="4" type="ORF">SPV1_12867</name>
</gene>
<dbReference type="STRING" id="314344.AL013_13415"/>
<dbReference type="RefSeq" id="WP_009850030.1">
    <property type="nucleotide sequence ID" value="NZ_DS022294.1"/>
</dbReference>
<dbReference type="InParanoid" id="Q0EX08"/>
<feature type="transmembrane region" description="Helical" evidence="3">
    <location>
        <begin position="46"/>
        <end position="65"/>
    </location>
</feature>
<feature type="region of interest" description="Disordered" evidence="2">
    <location>
        <begin position="84"/>
        <end position="163"/>
    </location>
</feature>
<keyword evidence="3" id="KW-0812">Transmembrane</keyword>
<feature type="coiled-coil region" evidence="1">
    <location>
        <begin position="168"/>
        <end position="205"/>
    </location>
</feature>
<evidence type="ECO:0000313" key="4">
    <source>
        <dbReference type="EMBL" id="EAU53866.1"/>
    </source>
</evidence>
<dbReference type="AlphaFoldDB" id="Q0EX08"/>
<feature type="region of interest" description="Disordered" evidence="2">
    <location>
        <begin position="1"/>
        <end position="37"/>
    </location>
</feature>
<keyword evidence="3" id="KW-0472">Membrane</keyword>
<feature type="compositionally biased region" description="Polar residues" evidence="2">
    <location>
        <begin position="124"/>
        <end position="144"/>
    </location>
</feature>
<keyword evidence="1" id="KW-0175">Coiled coil</keyword>
<dbReference type="Proteomes" id="UP000005297">
    <property type="component" value="Unassembled WGS sequence"/>
</dbReference>
<name>Q0EX08_9PROT</name>
<reference evidence="4 5" key="1">
    <citation type="submission" date="2006-09" db="EMBL/GenBank/DDBJ databases">
        <authorList>
            <person name="Emerson D."/>
            <person name="Ferriera S."/>
            <person name="Johnson J."/>
            <person name="Kravitz S."/>
            <person name="Halpern A."/>
            <person name="Remington K."/>
            <person name="Beeson K."/>
            <person name="Tran B."/>
            <person name="Rogers Y.-H."/>
            <person name="Friedman R."/>
            <person name="Venter J.C."/>
        </authorList>
    </citation>
    <scope>NUCLEOTIDE SEQUENCE [LARGE SCALE GENOMIC DNA]</scope>
    <source>
        <strain evidence="4 5">PV-1</strain>
    </source>
</reference>
<dbReference type="HOGENOM" id="CLU_1252992_0_0_0"/>